<keyword evidence="1" id="KW-1133">Transmembrane helix</keyword>
<dbReference type="AlphaFoldDB" id="A0A5B1CB54"/>
<dbReference type="RefSeq" id="WP_068261721.1">
    <property type="nucleotide sequence ID" value="NZ_LWSK01000027.1"/>
</dbReference>
<evidence type="ECO:0000313" key="2">
    <source>
        <dbReference type="EMBL" id="KAA1258388.1"/>
    </source>
</evidence>
<keyword evidence="1" id="KW-0472">Membrane</keyword>
<dbReference type="Proteomes" id="UP000322699">
    <property type="component" value="Unassembled WGS sequence"/>
</dbReference>
<feature type="transmembrane region" description="Helical" evidence="1">
    <location>
        <begin position="31"/>
        <end position="52"/>
    </location>
</feature>
<reference evidence="2 3" key="1">
    <citation type="submission" date="2019-08" db="EMBL/GenBank/DDBJ databases">
        <title>Deep-cultivation of Planctomycetes and their phenomic and genomic characterization uncovers novel biology.</title>
        <authorList>
            <person name="Wiegand S."/>
            <person name="Jogler M."/>
            <person name="Boedeker C."/>
            <person name="Pinto D."/>
            <person name="Vollmers J."/>
            <person name="Rivas-Marin E."/>
            <person name="Kohn T."/>
            <person name="Peeters S.H."/>
            <person name="Heuer A."/>
            <person name="Rast P."/>
            <person name="Oberbeckmann S."/>
            <person name="Bunk B."/>
            <person name="Jeske O."/>
            <person name="Meyerdierks A."/>
            <person name="Storesund J.E."/>
            <person name="Kallscheuer N."/>
            <person name="Luecker S."/>
            <person name="Lage O.M."/>
            <person name="Pohl T."/>
            <person name="Merkel B.J."/>
            <person name="Hornburger P."/>
            <person name="Mueller R.-W."/>
            <person name="Bruemmer F."/>
            <person name="Labrenz M."/>
            <person name="Spormann A.M."/>
            <person name="Op Den Camp H."/>
            <person name="Overmann J."/>
            <person name="Amann R."/>
            <person name="Jetten M.S.M."/>
            <person name="Mascher T."/>
            <person name="Medema M.H."/>
            <person name="Devos D.P."/>
            <person name="Kaster A.-K."/>
            <person name="Ovreas L."/>
            <person name="Rohde M."/>
            <person name="Galperin M.Y."/>
            <person name="Jogler C."/>
        </authorList>
    </citation>
    <scope>NUCLEOTIDE SEQUENCE [LARGE SCALE GENOMIC DNA]</scope>
    <source>
        <strain evidence="2 3">LF1</strain>
    </source>
</reference>
<evidence type="ECO:0000256" key="1">
    <source>
        <dbReference type="SAM" id="Phobius"/>
    </source>
</evidence>
<comment type="caution">
    <text evidence="2">The sequence shown here is derived from an EMBL/GenBank/DDBJ whole genome shotgun (WGS) entry which is preliminary data.</text>
</comment>
<keyword evidence="3" id="KW-1185">Reference proteome</keyword>
<accession>A0A5B1CB54</accession>
<sequence length="121" mass="12900">MTRKDPWNSRRSDRPDISQSLEAGLQRGFAGAAWLLVVVVLFNVCGLIGAVASLLDRMIQGEDYVPYIGAWTAAVLFVVAGFGSTSLLNPKDRSGGIFAMSVFTLVILAALIDILHGSMSG</sequence>
<protein>
    <submittedName>
        <fullName evidence="2">Uncharacterized protein</fullName>
    </submittedName>
</protein>
<organism evidence="2 3">
    <name type="scientific">Rubripirellula obstinata</name>
    <dbReference type="NCBI Taxonomy" id="406547"/>
    <lineage>
        <taxon>Bacteria</taxon>
        <taxon>Pseudomonadati</taxon>
        <taxon>Planctomycetota</taxon>
        <taxon>Planctomycetia</taxon>
        <taxon>Pirellulales</taxon>
        <taxon>Pirellulaceae</taxon>
        <taxon>Rubripirellula</taxon>
    </lineage>
</organism>
<proteinExistence type="predicted"/>
<gene>
    <name evidence="2" type="ORF">LF1_09070</name>
</gene>
<keyword evidence="1" id="KW-0812">Transmembrane</keyword>
<evidence type="ECO:0000313" key="3">
    <source>
        <dbReference type="Proteomes" id="UP000322699"/>
    </source>
</evidence>
<feature type="transmembrane region" description="Helical" evidence="1">
    <location>
        <begin position="64"/>
        <end position="83"/>
    </location>
</feature>
<name>A0A5B1CB54_9BACT</name>
<feature type="transmembrane region" description="Helical" evidence="1">
    <location>
        <begin position="95"/>
        <end position="115"/>
    </location>
</feature>
<dbReference type="EMBL" id="VRLW01000001">
    <property type="protein sequence ID" value="KAA1258388.1"/>
    <property type="molecule type" value="Genomic_DNA"/>
</dbReference>